<protein>
    <submittedName>
        <fullName evidence="4">GNAT family N-acetyltransferase</fullName>
        <ecNumber evidence="4">2.3.1.-</ecNumber>
    </submittedName>
</protein>
<dbReference type="SUPFAM" id="SSF55729">
    <property type="entry name" value="Acyl-CoA N-acyltransferases (Nat)"/>
    <property type="match status" value="1"/>
</dbReference>
<name>A0ABU1A1G5_9FLAO</name>
<evidence type="ECO:0000256" key="1">
    <source>
        <dbReference type="ARBA" id="ARBA00022679"/>
    </source>
</evidence>
<dbReference type="Proteomes" id="UP001230915">
    <property type="component" value="Unassembled WGS sequence"/>
</dbReference>
<dbReference type="PANTHER" id="PTHR43420">
    <property type="entry name" value="ACETYLTRANSFERASE"/>
    <property type="match status" value="1"/>
</dbReference>
<dbReference type="InterPro" id="IPR050680">
    <property type="entry name" value="YpeA/RimI_acetyltransf"/>
</dbReference>
<proteinExistence type="predicted"/>
<evidence type="ECO:0000313" key="5">
    <source>
        <dbReference type="Proteomes" id="UP001230915"/>
    </source>
</evidence>
<accession>A0ABU1A1G5</accession>
<dbReference type="EC" id="2.3.1.-" evidence="4"/>
<dbReference type="Gene3D" id="3.40.630.30">
    <property type="match status" value="1"/>
</dbReference>
<reference evidence="4 5" key="1">
    <citation type="submission" date="2023-08" db="EMBL/GenBank/DDBJ databases">
        <title>Mesonia sp. MT50, isolated from deep-sea sediment of the Mariana Trench.</title>
        <authorList>
            <person name="Fu H."/>
        </authorList>
    </citation>
    <scope>NUCLEOTIDE SEQUENCE [LARGE SCALE GENOMIC DNA]</scope>
    <source>
        <strain evidence="4 5">MT50</strain>
    </source>
</reference>
<dbReference type="EMBL" id="JAVHUL010000018">
    <property type="protein sequence ID" value="MDQ7917517.1"/>
    <property type="molecule type" value="Genomic_DNA"/>
</dbReference>
<dbReference type="InterPro" id="IPR000182">
    <property type="entry name" value="GNAT_dom"/>
</dbReference>
<keyword evidence="1 4" id="KW-0808">Transferase</keyword>
<comment type="caution">
    <text evidence="4">The sequence shown here is derived from an EMBL/GenBank/DDBJ whole genome shotgun (WGS) entry which is preliminary data.</text>
</comment>
<evidence type="ECO:0000313" key="4">
    <source>
        <dbReference type="EMBL" id="MDQ7917517.1"/>
    </source>
</evidence>
<dbReference type="InterPro" id="IPR016181">
    <property type="entry name" value="Acyl_CoA_acyltransferase"/>
</dbReference>
<organism evidence="4 5">
    <name type="scientific">Mesonia profundi</name>
    <dbReference type="NCBI Taxonomy" id="3070998"/>
    <lineage>
        <taxon>Bacteria</taxon>
        <taxon>Pseudomonadati</taxon>
        <taxon>Bacteroidota</taxon>
        <taxon>Flavobacteriia</taxon>
        <taxon>Flavobacteriales</taxon>
        <taxon>Flavobacteriaceae</taxon>
        <taxon>Mesonia</taxon>
    </lineage>
</organism>
<feature type="domain" description="N-acetyltransferase" evidence="3">
    <location>
        <begin position="18"/>
        <end position="188"/>
    </location>
</feature>
<dbReference type="RefSeq" id="WP_308864282.1">
    <property type="nucleotide sequence ID" value="NZ_JAVHUL010000018.1"/>
</dbReference>
<keyword evidence="2 4" id="KW-0012">Acyltransferase</keyword>
<evidence type="ECO:0000259" key="3">
    <source>
        <dbReference type="PROSITE" id="PS51186"/>
    </source>
</evidence>
<keyword evidence="5" id="KW-1185">Reference proteome</keyword>
<dbReference type="PROSITE" id="PS51186">
    <property type="entry name" value="GNAT"/>
    <property type="match status" value="1"/>
</dbReference>
<evidence type="ECO:0000256" key="2">
    <source>
        <dbReference type="ARBA" id="ARBA00023315"/>
    </source>
</evidence>
<gene>
    <name evidence="4" type="ORF">RBU60_08020</name>
</gene>
<dbReference type="CDD" id="cd04301">
    <property type="entry name" value="NAT_SF"/>
    <property type="match status" value="1"/>
</dbReference>
<sequence length="188" mass="21918">MHFEIIPAQKEHALASAELILQAMEDLIYFYIGKEDKVKAVAFLQQQFLMEESLYSYSNTLIAIYDKKIVGVLIAYDSKKHQRLQQKLNQYLKENYAFHNRLTPETEAEEFYLDALSVDPTFRGQKIGSQLIQFAEKLALEKKLPHIGLLVDVENPKAKRLYERLDFKAVNSVNLGRHEYEHLQKKLS</sequence>
<dbReference type="GO" id="GO:0016746">
    <property type="term" value="F:acyltransferase activity"/>
    <property type="evidence" value="ECO:0007669"/>
    <property type="project" value="UniProtKB-KW"/>
</dbReference>
<dbReference type="Pfam" id="PF00583">
    <property type="entry name" value="Acetyltransf_1"/>
    <property type="match status" value="1"/>
</dbReference>